<feature type="domain" description="Peptidase M6-like" evidence="1">
    <location>
        <begin position="155"/>
        <end position="197"/>
    </location>
</feature>
<dbReference type="Proteomes" id="UP000037020">
    <property type="component" value="Unassembled WGS sequence"/>
</dbReference>
<evidence type="ECO:0000313" key="3">
    <source>
        <dbReference type="Proteomes" id="UP000037020"/>
    </source>
</evidence>
<keyword evidence="3" id="KW-1185">Reference proteome</keyword>
<keyword evidence="2" id="KW-0645">Protease</keyword>
<evidence type="ECO:0000313" key="2">
    <source>
        <dbReference type="EMBL" id="KOG86766.1"/>
    </source>
</evidence>
<sequence>APGYVRGTGTVRALTLAIDFPDAPGRGTARQRYAEFFPRVRQWFEAASYGRLDYRPALPLKRWLRMPRPFRSYGIERGSTFEPGYRRLLRDLARAAAAARPAVDFRPYDLVNVLVTPNAGPPATDTVLSVTFSGNPDAPSAGGVPLANVSFIYGRQTGPSAFRVLSHENGHVFGLPDLYTDAGGGSLAGHWDLMSEDWGPGNDVMAWHKWKLGWLARRQVRCVTGPGARTERLTPLNAHAPSGGVRMVFVPVNRHSGYAVEVRRREGNDESVCRPGVLLSWVDTSVDTGGGPVTVVDSTPHSGGCSRHPNV</sequence>
<reference evidence="2 3" key="1">
    <citation type="submission" date="2015-07" db="EMBL/GenBank/DDBJ databases">
        <authorList>
            <person name="Ju K.-S."/>
            <person name="Doroghazi J.R."/>
            <person name="Metcalf W.W."/>
        </authorList>
    </citation>
    <scope>NUCLEOTIDE SEQUENCE [LARGE SCALE GENOMIC DNA]</scope>
    <source>
        <strain evidence="2 3">NRRL B-3589</strain>
    </source>
</reference>
<proteinExistence type="predicted"/>
<dbReference type="InterPro" id="IPR008757">
    <property type="entry name" value="Peptidase_M6-like_domain"/>
</dbReference>
<keyword evidence="2" id="KW-0482">Metalloprotease</keyword>
<accession>A0ABR5J042</accession>
<name>A0ABR5J042_9ACTN</name>
<keyword evidence="2" id="KW-0378">Hydrolase</keyword>
<protein>
    <submittedName>
        <fullName evidence="2">M6 family metalloprotease domain protein</fullName>
    </submittedName>
</protein>
<gene>
    <name evidence="2" type="ORF">ADK38_29205</name>
</gene>
<dbReference type="NCBIfam" id="TIGR03296">
    <property type="entry name" value="M6dom_TIGR03296"/>
    <property type="match status" value="1"/>
</dbReference>
<dbReference type="SUPFAM" id="SSF55486">
    <property type="entry name" value="Metalloproteases ('zincins'), catalytic domain"/>
    <property type="match status" value="1"/>
</dbReference>
<organism evidence="2 3">
    <name type="scientific">Streptomyces varsoviensis</name>
    <dbReference type="NCBI Taxonomy" id="67373"/>
    <lineage>
        <taxon>Bacteria</taxon>
        <taxon>Bacillati</taxon>
        <taxon>Actinomycetota</taxon>
        <taxon>Actinomycetes</taxon>
        <taxon>Kitasatosporales</taxon>
        <taxon>Streptomycetaceae</taxon>
        <taxon>Streptomyces</taxon>
    </lineage>
</organism>
<dbReference type="Pfam" id="PF05547">
    <property type="entry name" value="Peptidase_M6"/>
    <property type="match status" value="1"/>
</dbReference>
<dbReference type="GO" id="GO:0008237">
    <property type="term" value="F:metallopeptidase activity"/>
    <property type="evidence" value="ECO:0007669"/>
    <property type="project" value="UniProtKB-KW"/>
</dbReference>
<dbReference type="EMBL" id="LGUT01002635">
    <property type="protein sequence ID" value="KOG86766.1"/>
    <property type="molecule type" value="Genomic_DNA"/>
</dbReference>
<feature type="non-terminal residue" evidence="2">
    <location>
        <position position="1"/>
    </location>
</feature>
<dbReference type="PANTHER" id="PTHR41775">
    <property type="entry name" value="SECRETED PROTEIN-RELATED"/>
    <property type="match status" value="1"/>
</dbReference>
<comment type="caution">
    <text evidence="2">The sequence shown here is derived from an EMBL/GenBank/DDBJ whole genome shotgun (WGS) entry which is preliminary data.</text>
</comment>
<feature type="non-terminal residue" evidence="2">
    <location>
        <position position="311"/>
    </location>
</feature>
<evidence type="ECO:0000259" key="1">
    <source>
        <dbReference type="Pfam" id="PF05547"/>
    </source>
</evidence>
<dbReference type="PANTHER" id="PTHR41775:SF1">
    <property type="entry name" value="PEPTIDASE M6-LIKE DOMAIN-CONTAINING PROTEIN"/>
    <property type="match status" value="1"/>
</dbReference>